<evidence type="ECO:0000313" key="2">
    <source>
        <dbReference type="EMBL" id="MCG2432094.1"/>
    </source>
</evidence>
<sequence length="217" mass="25063">MKKNYFLLAFLLILSARGFAQVGINNPNPSATLDVIGDVLIQDKLYLENPGGDLNVTNSKLLVIKDNDTQISKYDIEMSSYGPLNYIKFLFRDVSEFGLRDGFNTKISAEKYTIAVHGYYLLIHADQTTNVSFRSQANNSNRYMEGHRYYAYIQDGEWWIKGFVQNSRSYRFWPMNTDIYMDVTIYKNDFISKRWDNTIDVNMGKNTTKTVATPEGF</sequence>
<feature type="chain" id="PRO_5040925505" evidence="1">
    <location>
        <begin position="21"/>
        <end position="217"/>
    </location>
</feature>
<dbReference type="RefSeq" id="WP_237609162.1">
    <property type="nucleotide sequence ID" value="NZ_JAIRBB010000019.1"/>
</dbReference>
<accession>A0A9X1R4F7</accession>
<proteinExistence type="predicted"/>
<reference evidence="2" key="1">
    <citation type="submission" date="2021-09" db="EMBL/GenBank/DDBJ databases">
        <title>Genome of Aequorivita sp. strain F64183.</title>
        <authorList>
            <person name="Wang Y."/>
        </authorList>
    </citation>
    <scope>NUCLEOTIDE SEQUENCE</scope>
    <source>
        <strain evidence="2">F64183</strain>
    </source>
</reference>
<dbReference type="Proteomes" id="UP001139462">
    <property type="component" value="Unassembled WGS sequence"/>
</dbReference>
<keyword evidence="3" id="KW-1185">Reference proteome</keyword>
<evidence type="ECO:0000313" key="3">
    <source>
        <dbReference type="Proteomes" id="UP001139462"/>
    </source>
</evidence>
<evidence type="ECO:0000256" key="1">
    <source>
        <dbReference type="SAM" id="SignalP"/>
    </source>
</evidence>
<dbReference type="EMBL" id="JAIRBB010000019">
    <property type="protein sequence ID" value="MCG2432094.1"/>
    <property type="molecule type" value="Genomic_DNA"/>
</dbReference>
<organism evidence="2 3">
    <name type="scientific">Aequorivita xiaoshiensis</name>
    <dbReference type="NCBI Taxonomy" id="2874476"/>
    <lineage>
        <taxon>Bacteria</taxon>
        <taxon>Pseudomonadati</taxon>
        <taxon>Bacteroidota</taxon>
        <taxon>Flavobacteriia</taxon>
        <taxon>Flavobacteriales</taxon>
        <taxon>Flavobacteriaceae</taxon>
        <taxon>Aequorivita</taxon>
    </lineage>
</organism>
<feature type="signal peptide" evidence="1">
    <location>
        <begin position="1"/>
        <end position="20"/>
    </location>
</feature>
<comment type="caution">
    <text evidence="2">The sequence shown here is derived from an EMBL/GenBank/DDBJ whole genome shotgun (WGS) entry which is preliminary data.</text>
</comment>
<name>A0A9X1R4F7_9FLAO</name>
<protein>
    <submittedName>
        <fullName evidence="2">Uncharacterized protein</fullName>
    </submittedName>
</protein>
<gene>
    <name evidence="2" type="ORF">K8344_13285</name>
</gene>
<keyword evidence="1" id="KW-0732">Signal</keyword>
<dbReference type="AlphaFoldDB" id="A0A9X1R4F7"/>